<keyword evidence="10 14" id="KW-0460">Magnesium</keyword>
<dbReference type="NCBIfam" id="TIGR00574">
    <property type="entry name" value="dnl1"/>
    <property type="match status" value="1"/>
</dbReference>
<evidence type="ECO:0000256" key="14">
    <source>
        <dbReference type="HAMAP-Rule" id="MF_00407"/>
    </source>
</evidence>
<dbReference type="GO" id="GO:0003677">
    <property type="term" value="F:DNA binding"/>
    <property type="evidence" value="ECO:0007669"/>
    <property type="project" value="InterPro"/>
</dbReference>
<dbReference type="PROSITE" id="PS00697">
    <property type="entry name" value="DNA_LIGASE_A1"/>
    <property type="match status" value="1"/>
</dbReference>
<dbReference type="InterPro" id="IPR016059">
    <property type="entry name" value="DNA_ligase_ATP-dep_CS"/>
</dbReference>
<dbReference type="PROSITE" id="PS50160">
    <property type="entry name" value="DNA_LIGASE_A3"/>
    <property type="match status" value="1"/>
</dbReference>
<dbReference type="EC" id="6.5.1.1" evidence="14"/>
<protein>
    <recommendedName>
        <fullName evidence="2 14">DNA ligase</fullName>
        <ecNumber evidence="14">6.5.1.1</ecNumber>
    </recommendedName>
    <alternativeName>
        <fullName evidence="14">Polydeoxyribonucleotide synthase [ATP]</fullName>
    </alternativeName>
</protein>
<evidence type="ECO:0000256" key="8">
    <source>
        <dbReference type="ARBA" id="ARBA00022763"/>
    </source>
</evidence>
<evidence type="ECO:0000259" key="16">
    <source>
        <dbReference type="PROSITE" id="PS50160"/>
    </source>
</evidence>
<dbReference type="InterPro" id="IPR036599">
    <property type="entry name" value="DNA_ligase_N_sf"/>
</dbReference>
<evidence type="ECO:0000256" key="12">
    <source>
        <dbReference type="ARBA" id="ARBA00023204"/>
    </source>
</evidence>
<keyword evidence="18" id="KW-1185">Reference proteome</keyword>
<evidence type="ECO:0000256" key="7">
    <source>
        <dbReference type="ARBA" id="ARBA00022741"/>
    </source>
</evidence>
<keyword evidence="7 14" id="KW-0547">Nucleotide-binding</keyword>
<name>A0A8J8Q734_9EURY</name>
<dbReference type="GO" id="GO:0006273">
    <property type="term" value="P:lagging strand elongation"/>
    <property type="evidence" value="ECO:0007669"/>
    <property type="project" value="TreeGrafter"/>
</dbReference>
<feature type="domain" description="ATP-dependent DNA ligase family profile" evidence="16">
    <location>
        <begin position="335"/>
        <end position="466"/>
    </location>
</feature>
<organism evidence="17 18">
    <name type="scientific">Natronococcus pandeyae</name>
    <dbReference type="NCBI Taxonomy" id="2055836"/>
    <lineage>
        <taxon>Archaea</taxon>
        <taxon>Methanobacteriati</taxon>
        <taxon>Methanobacteriota</taxon>
        <taxon>Stenosarchaea group</taxon>
        <taxon>Halobacteria</taxon>
        <taxon>Halobacteriales</taxon>
        <taxon>Natrialbaceae</taxon>
        <taxon>Natronococcus</taxon>
    </lineage>
</organism>
<dbReference type="InterPro" id="IPR012310">
    <property type="entry name" value="DNA_ligase_ATP-dep_cent"/>
</dbReference>
<keyword evidence="12 14" id="KW-0234">DNA repair</keyword>
<comment type="cofactor">
    <cofactor evidence="14">
        <name>Mg(2+)</name>
        <dbReference type="ChEBI" id="CHEBI:18420"/>
    </cofactor>
</comment>
<dbReference type="Gene3D" id="3.30.470.30">
    <property type="entry name" value="DNA ligase/mRNA capping enzyme"/>
    <property type="match status" value="1"/>
</dbReference>
<dbReference type="RefSeq" id="WP_148857850.1">
    <property type="nucleotide sequence ID" value="NZ_PHNJ01000004.1"/>
</dbReference>
<comment type="similarity">
    <text evidence="1 14 15">Belongs to the ATP-dependent DNA ligase family.</text>
</comment>
<reference evidence="17" key="1">
    <citation type="submission" date="2017-11" db="EMBL/GenBank/DDBJ databases">
        <authorList>
            <person name="Kajale S.C."/>
            <person name="Sharma A."/>
        </authorList>
    </citation>
    <scope>NUCLEOTIDE SEQUENCE</scope>
    <source>
        <strain evidence="17">LS1_42</strain>
    </source>
</reference>
<evidence type="ECO:0000256" key="13">
    <source>
        <dbReference type="ARBA" id="ARBA00023306"/>
    </source>
</evidence>
<keyword evidence="4 14" id="KW-0132">Cell division</keyword>
<feature type="binding site" evidence="14">
    <location>
        <position position="261"/>
    </location>
    <ligand>
        <name>ATP</name>
        <dbReference type="ChEBI" id="CHEBI:30616"/>
    </ligand>
</feature>
<dbReference type="GO" id="GO:0003910">
    <property type="term" value="F:DNA ligase (ATP) activity"/>
    <property type="evidence" value="ECO:0007669"/>
    <property type="project" value="UniProtKB-UniRule"/>
</dbReference>
<dbReference type="InterPro" id="IPR012308">
    <property type="entry name" value="DNA_ligase_ATP-dep_N"/>
</dbReference>
<dbReference type="GO" id="GO:0006281">
    <property type="term" value="P:DNA repair"/>
    <property type="evidence" value="ECO:0007669"/>
    <property type="project" value="UniProtKB-UniRule"/>
</dbReference>
<dbReference type="GO" id="GO:0006310">
    <property type="term" value="P:DNA recombination"/>
    <property type="evidence" value="ECO:0007669"/>
    <property type="project" value="UniProtKB-UniRule"/>
</dbReference>
<dbReference type="InterPro" id="IPR050191">
    <property type="entry name" value="ATP-dep_DNA_ligase"/>
</dbReference>
<dbReference type="HAMAP" id="MF_00407">
    <property type="entry name" value="DNA_ligase"/>
    <property type="match status" value="1"/>
</dbReference>
<dbReference type="InterPro" id="IPR012309">
    <property type="entry name" value="DNA_ligase_ATP-dep_C"/>
</dbReference>
<keyword evidence="13 14" id="KW-0131">Cell cycle</keyword>
<gene>
    <name evidence="14" type="primary">lig</name>
    <name evidence="17" type="ORF">CV102_10080</name>
</gene>
<feature type="binding site" evidence="14">
    <location>
        <position position="306"/>
    </location>
    <ligand>
        <name>ATP</name>
        <dbReference type="ChEBI" id="CHEBI:30616"/>
    </ligand>
</feature>
<keyword evidence="3 14" id="KW-0436">Ligase</keyword>
<feature type="binding site" evidence="14">
    <location>
        <position position="431"/>
    </location>
    <ligand>
        <name>ATP</name>
        <dbReference type="ChEBI" id="CHEBI:30616"/>
    </ligand>
</feature>
<feature type="binding site" evidence="14">
    <location>
        <position position="254"/>
    </location>
    <ligand>
        <name>ATP</name>
        <dbReference type="ChEBI" id="CHEBI:30616"/>
    </ligand>
</feature>
<dbReference type="InterPro" id="IPR000977">
    <property type="entry name" value="DNA_ligase_ATP-dep"/>
</dbReference>
<dbReference type="Gene3D" id="2.40.50.140">
    <property type="entry name" value="Nucleic acid-binding proteins"/>
    <property type="match status" value="1"/>
</dbReference>
<dbReference type="GO" id="GO:0071897">
    <property type="term" value="P:DNA biosynthetic process"/>
    <property type="evidence" value="ECO:0007669"/>
    <property type="project" value="InterPro"/>
</dbReference>
<evidence type="ECO:0000313" key="17">
    <source>
        <dbReference type="EMBL" id="TYL38849.1"/>
    </source>
</evidence>
<keyword evidence="9 14" id="KW-0067">ATP-binding</keyword>
<dbReference type="Proteomes" id="UP000766904">
    <property type="component" value="Unassembled WGS sequence"/>
</dbReference>
<evidence type="ECO:0000256" key="1">
    <source>
        <dbReference type="ARBA" id="ARBA00007572"/>
    </source>
</evidence>
<comment type="caution">
    <text evidence="17">The sequence shown here is derived from an EMBL/GenBank/DDBJ whole genome shotgun (WGS) entry which is preliminary data.</text>
</comment>
<dbReference type="CDD" id="cd07901">
    <property type="entry name" value="Adenylation_DNA_ligase_Arch_LigB"/>
    <property type="match status" value="1"/>
</dbReference>
<dbReference type="InterPro" id="IPR012340">
    <property type="entry name" value="NA-bd_OB-fold"/>
</dbReference>
<dbReference type="Pfam" id="PF01068">
    <property type="entry name" value="DNA_ligase_A_M"/>
    <property type="match status" value="1"/>
</dbReference>
<dbReference type="SUPFAM" id="SSF50249">
    <property type="entry name" value="Nucleic acid-binding proteins"/>
    <property type="match status" value="1"/>
</dbReference>
<feature type="binding site" evidence="14">
    <location>
        <position position="276"/>
    </location>
    <ligand>
        <name>ATP</name>
        <dbReference type="ChEBI" id="CHEBI:30616"/>
    </ligand>
</feature>
<sequence length="563" mass="62343">MQYADLVESYCRIEATASTDEKTAIVAATLEDATTGEFELLLPLFRGEVTPAYEQAELGISSSLTLEAIGKATGVPEAEIETTWRETGDLGTAAAEAVANQTQQTLVSTELTVESVFETLRELLEYAGEGSQQDRIDAVASLLSNADPEEARYVVRTVLGHLRIGIGEGTIRDAIAQASLDGSDEAIESVEYAYQLTNDYPLVARTAREAGVDGLRDLEIELFRPLQVMLADSAADVEDGIETVASSDGPLLAEYKYDGVRIQLHKDGEEVRAFTRRLEEVTAQFPDIVENVRTHVAADSCVLEGEVVGYDPDSGDLTPFQELSTRIKRKHDIEAAAEETPVIVYLFDLLSIEGESLLERSLDERLERLDACFDPETWEIEPAQRVRFDPADPDPARELYADALAAGHEGLMVKNLEVPYQPGRRVGYMLKIKPTMDPLDVVVTRAKYSEGRRKGQLGRLYLACRDAEADELREVGRLATGYTDEQLAALTDDLEPLITETDGRAVTLRPEVVLEVEYEEIQSSPTYDSGYALRFPRFVRRREDLSAADVDTLERVETLFEQQ</sequence>
<evidence type="ECO:0000256" key="11">
    <source>
        <dbReference type="ARBA" id="ARBA00023172"/>
    </source>
</evidence>
<dbReference type="SUPFAM" id="SSF117018">
    <property type="entry name" value="ATP-dependent DNA ligase DNA-binding domain"/>
    <property type="match status" value="1"/>
</dbReference>
<dbReference type="SUPFAM" id="SSF56091">
    <property type="entry name" value="DNA ligase/mRNA capping enzyme, catalytic domain"/>
    <property type="match status" value="1"/>
</dbReference>
<evidence type="ECO:0000256" key="2">
    <source>
        <dbReference type="ARBA" id="ARBA00013308"/>
    </source>
</evidence>
<evidence type="ECO:0000256" key="10">
    <source>
        <dbReference type="ARBA" id="ARBA00022842"/>
    </source>
</evidence>
<dbReference type="EMBL" id="PHNJ01000004">
    <property type="protein sequence ID" value="TYL38849.1"/>
    <property type="molecule type" value="Genomic_DNA"/>
</dbReference>
<evidence type="ECO:0000256" key="9">
    <source>
        <dbReference type="ARBA" id="ARBA00022840"/>
    </source>
</evidence>
<dbReference type="Gene3D" id="1.10.3260.10">
    <property type="entry name" value="DNA ligase, ATP-dependent, N-terminal domain"/>
    <property type="match status" value="1"/>
</dbReference>
<dbReference type="GO" id="GO:0005524">
    <property type="term" value="F:ATP binding"/>
    <property type="evidence" value="ECO:0007669"/>
    <property type="project" value="UniProtKB-UniRule"/>
</dbReference>
<evidence type="ECO:0000313" key="18">
    <source>
        <dbReference type="Proteomes" id="UP000766904"/>
    </source>
</evidence>
<evidence type="ECO:0000256" key="5">
    <source>
        <dbReference type="ARBA" id="ARBA00022705"/>
    </source>
</evidence>
<dbReference type="Pfam" id="PF04675">
    <property type="entry name" value="DNA_ligase_A_N"/>
    <property type="match status" value="1"/>
</dbReference>
<dbReference type="InterPro" id="IPR022865">
    <property type="entry name" value="DNA_ligae_ATP-dep_bac/arc"/>
</dbReference>
<dbReference type="OrthoDB" id="31274at2157"/>
<comment type="function">
    <text evidence="14">DNA ligase that seals nicks in double-stranded DNA during DNA replication, DNA recombination and DNA repair.</text>
</comment>
<evidence type="ECO:0000256" key="4">
    <source>
        <dbReference type="ARBA" id="ARBA00022618"/>
    </source>
</evidence>
<feature type="binding site" evidence="14">
    <location>
        <position position="347"/>
    </location>
    <ligand>
        <name>ATP</name>
        <dbReference type="ChEBI" id="CHEBI:30616"/>
    </ligand>
</feature>
<evidence type="ECO:0000256" key="6">
    <source>
        <dbReference type="ARBA" id="ARBA00022723"/>
    </source>
</evidence>
<feature type="active site" description="N6-AMP-lysine intermediate" evidence="14">
    <location>
        <position position="256"/>
    </location>
</feature>
<dbReference type="Pfam" id="PF04679">
    <property type="entry name" value="DNA_ligase_A_C"/>
    <property type="match status" value="1"/>
</dbReference>
<evidence type="ECO:0000256" key="15">
    <source>
        <dbReference type="RuleBase" id="RU004196"/>
    </source>
</evidence>
<feature type="binding site" evidence="14">
    <location>
        <position position="425"/>
    </location>
    <ligand>
        <name>ATP</name>
        <dbReference type="ChEBI" id="CHEBI:30616"/>
    </ligand>
</feature>
<accession>A0A8J8Q734</accession>
<dbReference type="PANTHER" id="PTHR45674:SF7">
    <property type="entry name" value="DNA LIGASE"/>
    <property type="match status" value="1"/>
</dbReference>
<keyword evidence="8 14" id="KW-0227">DNA damage</keyword>
<dbReference type="PROSITE" id="PS00333">
    <property type="entry name" value="DNA_LIGASE_A2"/>
    <property type="match status" value="1"/>
</dbReference>
<dbReference type="GO" id="GO:0046872">
    <property type="term" value="F:metal ion binding"/>
    <property type="evidence" value="ECO:0007669"/>
    <property type="project" value="UniProtKB-KW"/>
</dbReference>
<keyword evidence="11 14" id="KW-0233">DNA recombination</keyword>
<keyword evidence="5 14" id="KW-0235">DNA replication</keyword>
<dbReference type="PANTHER" id="PTHR45674">
    <property type="entry name" value="DNA LIGASE 1/3 FAMILY MEMBER"/>
    <property type="match status" value="1"/>
</dbReference>
<dbReference type="GO" id="GO:0051301">
    <property type="term" value="P:cell division"/>
    <property type="evidence" value="ECO:0007669"/>
    <property type="project" value="UniProtKB-KW"/>
</dbReference>
<comment type="catalytic activity">
    <reaction evidence="14">
        <text>ATP + (deoxyribonucleotide)n-3'-hydroxyl + 5'-phospho-(deoxyribonucleotide)m = (deoxyribonucleotide)n+m + AMP + diphosphate.</text>
        <dbReference type="EC" id="6.5.1.1"/>
    </reaction>
</comment>
<proteinExistence type="inferred from homology"/>
<keyword evidence="6 14" id="KW-0479">Metal-binding</keyword>
<evidence type="ECO:0000256" key="3">
    <source>
        <dbReference type="ARBA" id="ARBA00022598"/>
    </source>
</evidence>
<dbReference type="AlphaFoldDB" id="A0A8J8Q734"/>
<dbReference type="FunFam" id="1.10.3260.10:FF:000007">
    <property type="entry name" value="DNA ligase"/>
    <property type="match status" value="1"/>
</dbReference>